<accession>A0A4S8I7A9</accession>
<keyword evidence="3" id="KW-1185">Reference proteome</keyword>
<protein>
    <submittedName>
        <fullName evidence="2">Uncharacterized protein</fullName>
    </submittedName>
</protein>
<dbReference type="EMBL" id="PYDT01000011">
    <property type="protein sequence ID" value="THU43813.1"/>
    <property type="molecule type" value="Genomic_DNA"/>
</dbReference>
<gene>
    <name evidence="2" type="ORF">C4D60_Mb02t00750</name>
</gene>
<evidence type="ECO:0000313" key="3">
    <source>
        <dbReference type="Proteomes" id="UP000317650"/>
    </source>
</evidence>
<sequence>MGQGTPGCMGNQGHPGDRKYDGDKKYKMFETTRVGLKQRRKKGSEAVARLPTVTSLCKCHLHILKVERIKGYLLMKEEFAVNQECLRPQVEKNKEDHSKFNDLRDSSMSVGNLEKLIDDYHAIVSSLVETEYYVTILSFVDKDQLELDFAIFMHNKKVVTVKPCLWNGMKRPCYLFARKFYPEALHNLMQLFSNYTLI</sequence>
<name>A0A4S8I7A9_MUSBA</name>
<dbReference type="STRING" id="52838.A0A4S8I7A9"/>
<evidence type="ECO:0000256" key="1">
    <source>
        <dbReference type="SAM" id="MobiDB-lite"/>
    </source>
</evidence>
<reference evidence="2 3" key="1">
    <citation type="journal article" date="2019" name="Nat. Plants">
        <title>Genome sequencing of Musa balbisiana reveals subgenome evolution and function divergence in polyploid bananas.</title>
        <authorList>
            <person name="Yao X."/>
        </authorList>
    </citation>
    <scope>NUCLEOTIDE SEQUENCE [LARGE SCALE GENOMIC DNA]</scope>
    <source>
        <strain evidence="3">cv. DH-PKW</strain>
        <tissue evidence="2">Leaves</tissue>
    </source>
</reference>
<dbReference type="AlphaFoldDB" id="A0A4S8I7A9"/>
<comment type="caution">
    <text evidence="2">The sequence shown here is derived from an EMBL/GenBank/DDBJ whole genome shotgun (WGS) entry which is preliminary data.</text>
</comment>
<dbReference type="Proteomes" id="UP000317650">
    <property type="component" value="Chromosome 2"/>
</dbReference>
<feature type="region of interest" description="Disordered" evidence="1">
    <location>
        <begin position="1"/>
        <end position="23"/>
    </location>
</feature>
<dbReference type="InterPro" id="IPR012340">
    <property type="entry name" value="NA-bd_OB-fold"/>
</dbReference>
<organism evidence="2 3">
    <name type="scientific">Musa balbisiana</name>
    <name type="common">Banana</name>
    <dbReference type="NCBI Taxonomy" id="52838"/>
    <lineage>
        <taxon>Eukaryota</taxon>
        <taxon>Viridiplantae</taxon>
        <taxon>Streptophyta</taxon>
        <taxon>Embryophyta</taxon>
        <taxon>Tracheophyta</taxon>
        <taxon>Spermatophyta</taxon>
        <taxon>Magnoliopsida</taxon>
        <taxon>Liliopsida</taxon>
        <taxon>Zingiberales</taxon>
        <taxon>Musaceae</taxon>
        <taxon>Musa</taxon>
    </lineage>
</organism>
<dbReference type="Gene3D" id="2.40.50.140">
    <property type="entry name" value="Nucleic acid-binding proteins"/>
    <property type="match status" value="1"/>
</dbReference>
<evidence type="ECO:0000313" key="2">
    <source>
        <dbReference type="EMBL" id="THU43813.1"/>
    </source>
</evidence>
<proteinExistence type="predicted"/>